<sequence length="195" mass="19803">MSVSVVLGNAPAYAGGASFALFLVLLAWASAIDLRERRIPNKLVAAMAVLWLAVRVLLAAMAAACSAGAFGVDAQMGNAASAASVATIRVSPFGLTLGDGLVGALVLGGGSLAVSIAFERLAQRPSMGGGDIKLLAVVGLFLGWERGLWCLFAACLVVFVIQIASRFREGGKGIGSQTFPFAPAILVGVVIASIL</sequence>
<dbReference type="GO" id="GO:0004190">
    <property type="term" value="F:aspartic-type endopeptidase activity"/>
    <property type="evidence" value="ECO:0007669"/>
    <property type="project" value="InterPro"/>
</dbReference>
<dbReference type="RefSeq" id="WP_158049132.1">
    <property type="nucleotide sequence ID" value="NZ_WAJR01000006.1"/>
</dbReference>
<dbReference type="AlphaFoldDB" id="A0A6N6NPL7"/>
<keyword evidence="2" id="KW-0812">Transmembrane</keyword>
<dbReference type="InterPro" id="IPR000045">
    <property type="entry name" value="Prepilin_IV_endopep_pep"/>
</dbReference>
<organism evidence="4 5">
    <name type="scientific">Ellagibacter isourolithinifaciens</name>
    <dbReference type="NCBI Taxonomy" id="2137581"/>
    <lineage>
        <taxon>Bacteria</taxon>
        <taxon>Bacillati</taxon>
        <taxon>Actinomycetota</taxon>
        <taxon>Coriobacteriia</taxon>
        <taxon>Eggerthellales</taxon>
        <taxon>Eggerthellaceae</taxon>
        <taxon>Ellagibacter</taxon>
    </lineage>
</organism>
<dbReference type="GO" id="GO:0006465">
    <property type="term" value="P:signal peptide processing"/>
    <property type="evidence" value="ECO:0007669"/>
    <property type="project" value="TreeGrafter"/>
</dbReference>
<dbReference type="OrthoDB" id="9789291at2"/>
<feature type="transmembrane region" description="Helical" evidence="2">
    <location>
        <begin position="174"/>
        <end position="194"/>
    </location>
</feature>
<feature type="transmembrane region" description="Helical" evidence="2">
    <location>
        <begin position="101"/>
        <end position="122"/>
    </location>
</feature>
<comment type="caution">
    <text evidence="4">The sequence shown here is derived from an EMBL/GenBank/DDBJ whole genome shotgun (WGS) entry which is preliminary data.</text>
</comment>
<dbReference type="Gene3D" id="1.20.120.1220">
    <property type="match status" value="1"/>
</dbReference>
<dbReference type="PANTHER" id="PTHR30487:SF0">
    <property type="entry name" value="PREPILIN LEADER PEPTIDASE_N-METHYLTRANSFERASE-RELATED"/>
    <property type="match status" value="1"/>
</dbReference>
<dbReference type="Proteomes" id="UP000468668">
    <property type="component" value="Unassembled WGS sequence"/>
</dbReference>
<dbReference type="GO" id="GO:0005886">
    <property type="term" value="C:plasma membrane"/>
    <property type="evidence" value="ECO:0007669"/>
    <property type="project" value="TreeGrafter"/>
</dbReference>
<dbReference type="InterPro" id="IPR050882">
    <property type="entry name" value="Prepilin_peptidase/N-MTase"/>
</dbReference>
<proteinExistence type="inferred from homology"/>
<feature type="transmembrane region" description="Helical" evidence="2">
    <location>
        <begin position="134"/>
        <end position="162"/>
    </location>
</feature>
<comment type="similarity">
    <text evidence="1">Belongs to the peptidase A24 family.</text>
</comment>
<keyword evidence="5" id="KW-1185">Reference proteome</keyword>
<reference evidence="4 5" key="1">
    <citation type="submission" date="2019-09" db="EMBL/GenBank/DDBJ databases">
        <title>Whole genome shotgun sequencing (WGS) of Ellagibacter isourolithinifaciens DSM 104140(T) and Adlercreutzia muris DSM 29508(T).</title>
        <authorList>
            <person name="Stoll D.A."/>
            <person name="Danylec N."/>
            <person name="Huch M."/>
        </authorList>
    </citation>
    <scope>NUCLEOTIDE SEQUENCE [LARGE SCALE GENOMIC DNA]</scope>
    <source>
        <strain evidence="4 5">DSM 104140</strain>
    </source>
</reference>
<accession>A0A6N6NPL7</accession>
<keyword evidence="2" id="KW-0472">Membrane</keyword>
<evidence type="ECO:0000256" key="2">
    <source>
        <dbReference type="SAM" id="Phobius"/>
    </source>
</evidence>
<evidence type="ECO:0000313" key="5">
    <source>
        <dbReference type="Proteomes" id="UP000468668"/>
    </source>
</evidence>
<dbReference type="EMBL" id="WAJR01000006">
    <property type="protein sequence ID" value="KAB1641297.1"/>
    <property type="molecule type" value="Genomic_DNA"/>
</dbReference>
<feature type="transmembrane region" description="Helical" evidence="2">
    <location>
        <begin position="12"/>
        <end position="31"/>
    </location>
</feature>
<feature type="domain" description="Prepilin type IV endopeptidase peptidase" evidence="3">
    <location>
        <begin position="21"/>
        <end position="161"/>
    </location>
</feature>
<dbReference type="PANTHER" id="PTHR30487">
    <property type="entry name" value="TYPE 4 PREPILIN-LIKE PROTEINS LEADER PEPTIDE-PROCESSING ENZYME"/>
    <property type="match status" value="1"/>
</dbReference>
<dbReference type="Pfam" id="PF01478">
    <property type="entry name" value="Peptidase_A24"/>
    <property type="match status" value="1"/>
</dbReference>
<evidence type="ECO:0000256" key="1">
    <source>
        <dbReference type="ARBA" id="ARBA00005801"/>
    </source>
</evidence>
<keyword evidence="2" id="KW-1133">Transmembrane helix</keyword>
<dbReference type="GeneID" id="98657530"/>
<name>A0A6N6NPL7_9ACTN</name>
<protein>
    <submittedName>
        <fullName evidence="4">Prepilin peptidase</fullName>
    </submittedName>
</protein>
<evidence type="ECO:0000259" key="3">
    <source>
        <dbReference type="Pfam" id="PF01478"/>
    </source>
</evidence>
<evidence type="ECO:0000313" key="4">
    <source>
        <dbReference type="EMBL" id="KAB1641297.1"/>
    </source>
</evidence>
<feature type="transmembrane region" description="Helical" evidence="2">
    <location>
        <begin position="43"/>
        <end position="70"/>
    </location>
</feature>
<gene>
    <name evidence="4" type="ORF">F8C90_03815</name>
</gene>